<name>A0A6G4A7H4_9ACTN</name>
<dbReference type="Proteomes" id="UP000476310">
    <property type="component" value="Unassembled WGS sequence"/>
</dbReference>
<dbReference type="Gene3D" id="1.10.260.40">
    <property type="entry name" value="lambda repressor-like DNA-binding domains"/>
    <property type="match status" value="1"/>
</dbReference>
<dbReference type="Gene3D" id="3.30.450.180">
    <property type="match status" value="1"/>
</dbReference>
<dbReference type="Pfam" id="PF13560">
    <property type="entry name" value="HTH_31"/>
    <property type="match status" value="1"/>
</dbReference>
<dbReference type="AlphaFoldDB" id="A0A6G4A7H4"/>
<dbReference type="InterPro" id="IPR010982">
    <property type="entry name" value="Lambda_DNA-bd_dom_sf"/>
</dbReference>
<reference evidence="2" key="1">
    <citation type="submission" date="2020-02" db="EMBL/GenBank/DDBJ databases">
        <title>A new Streptomyces sp. for controlling soil-borne diseases.</title>
        <authorList>
            <person name="Li X."/>
            <person name="Tian Y."/>
            <person name="Gao K."/>
        </authorList>
    </citation>
    <scope>NUCLEOTIDE SEQUENCE [LARGE SCALE GENOMIC DNA]</scope>
    <source>
        <strain evidence="2">0250</strain>
    </source>
</reference>
<dbReference type="PROSITE" id="PS50943">
    <property type="entry name" value="HTH_CROC1"/>
    <property type="match status" value="1"/>
</dbReference>
<accession>A0A6G4A7H4</accession>
<sequence>MHVELGAFLKARRSRTQPAAVGISTYGERRRVPGLRRDEVAALAGLSESYYRDLEQGAALNASPQVLDALARVFQLTPQEHEHMRLLAEPAPRPMSRSRTRDQEMAPEAQGLIEMISGPVLVIDVAADILAWNPLAHALFAGHLDVHAPEHPQERPNLARLIVLDPVSRSLFADWEAKVRDVAAHLRLSAGTWPEYPRLVPLIGELSIRSEEFATAWAGHEVSTCGLEPFCLNHPVAGALTVEQHTMVSPSVPDQTYMMFSTHKGSTSEAALAKLATLVDEGQATAARAAVKGLIDEGKA</sequence>
<dbReference type="InterPro" id="IPR041413">
    <property type="entry name" value="MLTR_LBD"/>
</dbReference>
<dbReference type="EMBL" id="JAAIKT010000001">
    <property type="protein sequence ID" value="NEW69245.1"/>
    <property type="molecule type" value="Genomic_DNA"/>
</dbReference>
<evidence type="ECO:0000313" key="2">
    <source>
        <dbReference type="EMBL" id="NEW69245.1"/>
    </source>
</evidence>
<dbReference type="PANTHER" id="PTHR35010:SF2">
    <property type="entry name" value="BLL4672 PROTEIN"/>
    <property type="match status" value="1"/>
</dbReference>
<dbReference type="Pfam" id="PF17765">
    <property type="entry name" value="MLTR_LBD"/>
    <property type="match status" value="1"/>
</dbReference>
<keyword evidence="3" id="KW-1185">Reference proteome</keyword>
<dbReference type="RefSeq" id="WP_063745174.1">
    <property type="nucleotide sequence ID" value="NZ_JAAIKT010000001.1"/>
</dbReference>
<gene>
    <name evidence="2" type="ORF">G4H13_02210</name>
</gene>
<feature type="domain" description="HTH cro/C1-type" evidence="1">
    <location>
        <begin position="34"/>
        <end position="81"/>
    </location>
</feature>
<evidence type="ECO:0000313" key="3">
    <source>
        <dbReference type="Proteomes" id="UP000476310"/>
    </source>
</evidence>
<dbReference type="PANTHER" id="PTHR35010">
    <property type="entry name" value="BLL4672 PROTEIN-RELATED"/>
    <property type="match status" value="1"/>
</dbReference>
<dbReference type="GO" id="GO:0003677">
    <property type="term" value="F:DNA binding"/>
    <property type="evidence" value="ECO:0007669"/>
    <property type="project" value="InterPro"/>
</dbReference>
<dbReference type="SMART" id="SM00530">
    <property type="entry name" value="HTH_XRE"/>
    <property type="match status" value="1"/>
</dbReference>
<comment type="caution">
    <text evidence="2">The sequence shown here is derived from an EMBL/GenBank/DDBJ whole genome shotgun (WGS) entry which is preliminary data.</text>
</comment>
<evidence type="ECO:0000259" key="1">
    <source>
        <dbReference type="PROSITE" id="PS50943"/>
    </source>
</evidence>
<organism evidence="2 3">
    <name type="scientific">Streptomyces rhizosphaericus</name>
    <dbReference type="NCBI Taxonomy" id="114699"/>
    <lineage>
        <taxon>Bacteria</taxon>
        <taxon>Bacillati</taxon>
        <taxon>Actinomycetota</taxon>
        <taxon>Actinomycetes</taxon>
        <taxon>Kitasatosporales</taxon>
        <taxon>Streptomycetaceae</taxon>
        <taxon>Streptomyces</taxon>
        <taxon>Streptomyces violaceusniger group</taxon>
    </lineage>
</organism>
<dbReference type="CDD" id="cd00093">
    <property type="entry name" value="HTH_XRE"/>
    <property type="match status" value="1"/>
</dbReference>
<dbReference type="InterPro" id="IPR001387">
    <property type="entry name" value="Cro/C1-type_HTH"/>
</dbReference>
<dbReference type="SUPFAM" id="SSF47413">
    <property type="entry name" value="lambda repressor-like DNA-binding domains"/>
    <property type="match status" value="1"/>
</dbReference>
<protein>
    <submittedName>
        <fullName evidence="2">Helix-turn-helix domain-containing protein</fullName>
    </submittedName>
</protein>
<proteinExistence type="predicted"/>